<feature type="transmembrane region" description="Helical" evidence="3">
    <location>
        <begin position="60"/>
        <end position="82"/>
    </location>
</feature>
<dbReference type="InterPro" id="IPR029044">
    <property type="entry name" value="Nucleotide-diphossugar_trans"/>
</dbReference>
<keyword evidence="1" id="KW-0328">Glycosyltransferase</keyword>
<evidence type="ECO:0000313" key="6">
    <source>
        <dbReference type="Proteomes" id="UP000282322"/>
    </source>
</evidence>
<gene>
    <name evidence="5" type="ORF">EIK79_12080</name>
</gene>
<dbReference type="SUPFAM" id="SSF53448">
    <property type="entry name" value="Nucleotide-diphospho-sugar transferases"/>
    <property type="match status" value="1"/>
</dbReference>
<protein>
    <submittedName>
        <fullName evidence="5">Glycosyltransferase</fullName>
    </submittedName>
</protein>
<evidence type="ECO:0000256" key="1">
    <source>
        <dbReference type="ARBA" id="ARBA00022676"/>
    </source>
</evidence>
<keyword evidence="3" id="KW-0472">Membrane</keyword>
<organism evidence="5 6">
    <name type="scientific">Halocatena pleomorpha</name>
    <dbReference type="NCBI Taxonomy" id="1785090"/>
    <lineage>
        <taxon>Archaea</taxon>
        <taxon>Methanobacteriati</taxon>
        <taxon>Methanobacteriota</taxon>
        <taxon>Stenosarchaea group</taxon>
        <taxon>Halobacteria</taxon>
        <taxon>Halobacteriales</taxon>
        <taxon>Natronomonadaceae</taxon>
        <taxon>Halocatena</taxon>
    </lineage>
</organism>
<evidence type="ECO:0000259" key="4">
    <source>
        <dbReference type="Pfam" id="PF13632"/>
    </source>
</evidence>
<dbReference type="Pfam" id="PF13632">
    <property type="entry name" value="Glyco_trans_2_3"/>
    <property type="match status" value="1"/>
</dbReference>
<keyword evidence="6" id="KW-1185">Reference proteome</keyword>
<keyword evidence="2" id="KW-0808">Transferase</keyword>
<dbReference type="InterPro" id="IPR001173">
    <property type="entry name" value="Glyco_trans_2-like"/>
</dbReference>
<dbReference type="Gene3D" id="3.90.550.10">
    <property type="entry name" value="Spore Coat Polysaccharide Biosynthesis Protein SpsA, Chain A"/>
    <property type="match status" value="1"/>
</dbReference>
<evidence type="ECO:0000313" key="5">
    <source>
        <dbReference type="EMBL" id="RRJ29689.1"/>
    </source>
</evidence>
<evidence type="ECO:0000256" key="3">
    <source>
        <dbReference type="SAM" id="Phobius"/>
    </source>
</evidence>
<feature type="transmembrane region" description="Helical" evidence="3">
    <location>
        <begin position="336"/>
        <end position="358"/>
    </location>
</feature>
<feature type="transmembrane region" description="Helical" evidence="3">
    <location>
        <begin position="21"/>
        <end position="54"/>
    </location>
</feature>
<feature type="transmembrane region" description="Helical" evidence="3">
    <location>
        <begin position="370"/>
        <end position="389"/>
    </location>
</feature>
<keyword evidence="3" id="KW-0812">Transmembrane</keyword>
<dbReference type="EMBL" id="RRCH01000027">
    <property type="protein sequence ID" value="RRJ29689.1"/>
    <property type="molecule type" value="Genomic_DNA"/>
</dbReference>
<reference evidence="5 6" key="1">
    <citation type="submission" date="2018-11" db="EMBL/GenBank/DDBJ databases">
        <title>Taxonoimc description of Halomarina strain SPP-AMP-1.</title>
        <authorList>
            <person name="Pal Y."/>
            <person name="Srinivasana K."/>
            <person name="Verma A."/>
            <person name="Kumar P."/>
        </authorList>
    </citation>
    <scope>NUCLEOTIDE SEQUENCE [LARGE SCALE GENOMIC DNA]</scope>
    <source>
        <strain evidence="5 6">SPP-AMP-1</strain>
    </source>
</reference>
<dbReference type="GO" id="GO:0016757">
    <property type="term" value="F:glycosyltransferase activity"/>
    <property type="evidence" value="ECO:0007669"/>
    <property type="project" value="UniProtKB-KW"/>
</dbReference>
<evidence type="ECO:0000256" key="2">
    <source>
        <dbReference type="ARBA" id="ARBA00022679"/>
    </source>
</evidence>
<name>A0A3P3R9R2_9EURY</name>
<dbReference type="AlphaFoldDB" id="A0A3P3R9R2"/>
<accession>A0A3P3R9R2</accession>
<dbReference type="Proteomes" id="UP000282322">
    <property type="component" value="Unassembled WGS sequence"/>
</dbReference>
<sequence length="440" mass="49470">MNTEHWLVRPFLRRWFSRMFFFSLSGIIFTFELFRGLSIITIHLDLIVISLIIVTLQASIAAVSFTGMVSLSALVFIVQLFIHRIDSSEASELAAGSMTAIVPVYKDADVLDLSVTSLLESTVPVTVCIVCEPDDQPSIDRATTLSADHESVEYLINTRYSGSKAGAINYAVEQTVSEYIAVFDADESIHPQFLSSAVTELSECDIVQGRTVPRASGLIEAIAYYESVLLNYVTSRLLSIFIGFRLAASRAVVMRRETFETVGGYNPTMLTEDYDFAYRCYKHGFDVHEQLYYSSTIEAAHTVHDWWGQRKRWMSGYAQVFHLLLRERFPPRTLRGVLSMGICMSSVFGNLLLLSLTAKFVVVVLFSDTMISFGPFLTVITISVLIRCIDYVHGKVDRIGWEWIVTPVIFPLYGLVATKAITEYVIGGVDDWYHVEKTGH</sequence>
<feature type="domain" description="Glycosyltransferase 2-like" evidence="4">
    <location>
        <begin position="179"/>
        <end position="377"/>
    </location>
</feature>
<keyword evidence="3" id="KW-1133">Transmembrane helix</keyword>
<comment type="caution">
    <text evidence="5">The sequence shown here is derived from an EMBL/GenBank/DDBJ whole genome shotgun (WGS) entry which is preliminary data.</text>
</comment>
<dbReference type="PANTHER" id="PTHR43630:SF1">
    <property type="entry name" value="POLY-BETA-1,6-N-ACETYL-D-GLUCOSAMINE SYNTHASE"/>
    <property type="match status" value="1"/>
</dbReference>
<proteinExistence type="predicted"/>
<dbReference type="PANTHER" id="PTHR43630">
    <property type="entry name" value="POLY-BETA-1,6-N-ACETYL-D-GLUCOSAMINE SYNTHASE"/>
    <property type="match status" value="1"/>
</dbReference>